<proteinExistence type="predicted"/>
<name>A0AAN7PUN7_MYCAM</name>
<evidence type="ECO:0000313" key="2">
    <source>
        <dbReference type="EMBL" id="KAK4831698.1"/>
    </source>
</evidence>
<comment type="caution">
    <text evidence="2">The sequence shown here is derived from an EMBL/GenBank/DDBJ whole genome shotgun (WGS) entry which is preliminary data.</text>
</comment>
<feature type="region of interest" description="Disordered" evidence="1">
    <location>
        <begin position="213"/>
        <end position="242"/>
    </location>
</feature>
<protein>
    <submittedName>
        <fullName evidence="2">Uncharacterized protein</fullName>
    </submittedName>
</protein>
<accession>A0AAN7PUN7</accession>
<dbReference type="AlphaFoldDB" id="A0AAN7PUN7"/>
<dbReference type="Proteomes" id="UP001333110">
    <property type="component" value="Unassembled WGS sequence"/>
</dbReference>
<keyword evidence="3" id="KW-1185">Reference proteome</keyword>
<evidence type="ECO:0000313" key="3">
    <source>
        <dbReference type="Proteomes" id="UP001333110"/>
    </source>
</evidence>
<organism evidence="2 3">
    <name type="scientific">Mycteria americana</name>
    <name type="common">Wood stork</name>
    <dbReference type="NCBI Taxonomy" id="33587"/>
    <lineage>
        <taxon>Eukaryota</taxon>
        <taxon>Metazoa</taxon>
        <taxon>Chordata</taxon>
        <taxon>Craniata</taxon>
        <taxon>Vertebrata</taxon>
        <taxon>Euteleostomi</taxon>
        <taxon>Archelosauria</taxon>
        <taxon>Archosauria</taxon>
        <taxon>Dinosauria</taxon>
        <taxon>Saurischia</taxon>
        <taxon>Theropoda</taxon>
        <taxon>Coelurosauria</taxon>
        <taxon>Aves</taxon>
        <taxon>Neognathae</taxon>
        <taxon>Neoaves</taxon>
        <taxon>Aequornithes</taxon>
        <taxon>Ciconiiformes</taxon>
        <taxon>Ciconiidae</taxon>
        <taxon>Mycteria</taxon>
    </lineage>
</organism>
<reference evidence="2 3" key="1">
    <citation type="journal article" date="2023" name="J. Hered.">
        <title>Chromosome-level genome of the wood stork (Mycteria americana) provides insight into avian chromosome evolution.</title>
        <authorList>
            <person name="Flamio R. Jr."/>
            <person name="Ramstad K.M."/>
        </authorList>
    </citation>
    <scope>NUCLEOTIDE SEQUENCE [LARGE SCALE GENOMIC DNA]</scope>
    <source>
        <strain evidence="2">JAX WOST 10</strain>
    </source>
</reference>
<feature type="non-terminal residue" evidence="2">
    <location>
        <position position="459"/>
    </location>
</feature>
<dbReference type="EMBL" id="JAUNZN010000001">
    <property type="protein sequence ID" value="KAK4831698.1"/>
    <property type="molecule type" value="Genomic_DNA"/>
</dbReference>
<evidence type="ECO:0000256" key="1">
    <source>
        <dbReference type="SAM" id="MobiDB-lite"/>
    </source>
</evidence>
<gene>
    <name evidence="2" type="ORF">QYF61_018750</name>
</gene>
<sequence length="459" mass="49992">MKGTEHLPYKDRLNTQGLFCLEKTQLSDILQISVIMLWRRPTAIHSSSLIGTSNPIAPHAASPLLSSPSVALDFGSAVDSTALGLAAVPRDKLLPPSCLPLPRNSHASLQAANAARLPCRVLLQCKEPQYNRCSTTLHMLDTANSDVLRTEYNVVKWERLAGPHMRVSYARGYVFQMVKESNPTSSKKGTDPQMSMLGNLSLKRVGGSVLSARGKGVKRPQPLQHPTACGERQRSPRASPQGRLRAGAVLHRPTSAAHTSGVTRSSCQFSHALTGRVKCTVSYLGFVNYLSPAHISLVSSSLEKRRIWAESDSLDPMSGSKVSLESMQQPLSSAAKQKPVINSLGQTGAILLSRRLLQALPSLSAGTTKHDRSGEAEGGRLGEFTGTVLRKKNGWGQDRGLQGRINSSLDSITRIDRDKTQLFKLQELVSHLTHVHRAHRHGRWLARDLHQPGLEIGGQ</sequence>